<dbReference type="AlphaFoldDB" id="A0A4U0P3U0"/>
<protein>
    <submittedName>
        <fullName evidence="2">Gliding motility protein GldN</fullName>
    </submittedName>
</protein>
<reference evidence="2 3" key="1">
    <citation type="submission" date="2019-04" db="EMBL/GenBank/DDBJ databases">
        <title>Sphingobacterium olei sp. nov., isolated from oil-contaminated soil.</title>
        <authorList>
            <person name="Liu B."/>
        </authorList>
    </citation>
    <scope>NUCLEOTIDE SEQUENCE [LARGE SCALE GENOMIC DNA]</scope>
    <source>
        <strain evidence="2 3">HAL-9</strain>
    </source>
</reference>
<dbReference type="EMBL" id="SUME01000002">
    <property type="protein sequence ID" value="TJZ62041.1"/>
    <property type="molecule type" value="Genomic_DNA"/>
</dbReference>
<keyword evidence="3" id="KW-1185">Reference proteome</keyword>
<dbReference type="Proteomes" id="UP000306808">
    <property type="component" value="Unassembled WGS sequence"/>
</dbReference>
<organism evidence="2 3">
    <name type="scientific">Sphingobacterium olei</name>
    <dbReference type="NCBI Taxonomy" id="2571155"/>
    <lineage>
        <taxon>Bacteria</taxon>
        <taxon>Pseudomonadati</taxon>
        <taxon>Bacteroidota</taxon>
        <taxon>Sphingobacteriia</taxon>
        <taxon>Sphingobacteriales</taxon>
        <taxon>Sphingobacteriaceae</taxon>
        <taxon>Sphingobacterium</taxon>
    </lineage>
</organism>
<feature type="chain" id="PRO_5020370875" evidence="1">
    <location>
        <begin position="20"/>
        <end position="348"/>
    </location>
</feature>
<feature type="signal peptide" evidence="1">
    <location>
        <begin position="1"/>
        <end position="19"/>
    </location>
</feature>
<accession>A0A4U0P3U0</accession>
<comment type="caution">
    <text evidence="2">The sequence shown here is derived from an EMBL/GenBank/DDBJ whole genome shotgun (WGS) entry which is preliminary data.</text>
</comment>
<proteinExistence type="predicted"/>
<sequence>MKKILLSVAVLGFSLSTYAQQENLSNSTKPVQVSDDPPVDGYVVKTDIENRKVVPYATIRQTDVAFSKRVWREIDLREKLNQAFASPKSRLMDVIVKAIQAGELTAYDPTPTENDPNGDSFKNVLPPDQVMARLGGDSVLVEEYNENNEVISSHYESRAFSGENVVKFRIKEDWIFDKQRSVFEPRIIGIAPLITPNIPGMDSNIGLPVNSDGGADVESGYDPFDPFAVPAQNETAETAEVPSSDVPFPVDNGSLTMTVDPTPAFWIYFPEARHVFVNKEVMNRHNDATGLSYDDVFVKRLFSSYIVKQSNTDDLRIKDYIRDDIDRLFESERIKKTLMDYEQDLWSY</sequence>
<dbReference type="RefSeq" id="WP_136900386.1">
    <property type="nucleotide sequence ID" value="NZ_SUME01000002.1"/>
</dbReference>
<evidence type="ECO:0000256" key="1">
    <source>
        <dbReference type="SAM" id="SignalP"/>
    </source>
</evidence>
<gene>
    <name evidence="2" type="primary">gldN</name>
    <name evidence="2" type="ORF">FAZ15_05890</name>
</gene>
<dbReference type="InterPro" id="IPR019847">
    <property type="entry name" value="Gliding_motility_assoc_GldN"/>
</dbReference>
<evidence type="ECO:0000313" key="3">
    <source>
        <dbReference type="Proteomes" id="UP000306808"/>
    </source>
</evidence>
<name>A0A4U0P3U0_9SPHI</name>
<dbReference type="OrthoDB" id="1141916at2"/>
<dbReference type="NCBIfam" id="TIGR03523">
    <property type="entry name" value="GldN"/>
    <property type="match status" value="1"/>
</dbReference>
<evidence type="ECO:0000313" key="2">
    <source>
        <dbReference type="EMBL" id="TJZ62041.1"/>
    </source>
</evidence>
<keyword evidence="1" id="KW-0732">Signal</keyword>
<dbReference type="Pfam" id="PF19841">
    <property type="entry name" value="GldN"/>
    <property type="match status" value="1"/>
</dbReference>